<keyword evidence="1" id="KW-0732">Signal</keyword>
<proteinExistence type="predicted"/>
<organism evidence="2 3">
    <name type="scientific">Pseudoalteromonas peptidolytica F12-50-A1</name>
    <dbReference type="NCBI Taxonomy" id="1315280"/>
    <lineage>
        <taxon>Bacteria</taxon>
        <taxon>Pseudomonadati</taxon>
        <taxon>Pseudomonadota</taxon>
        <taxon>Gammaproteobacteria</taxon>
        <taxon>Alteromonadales</taxon>
        <taxon>Pseudoalteromonadaceae</taxon>
        <taxon>Pseudoalteromonas</taxon>
    </lineage>
</organism>
<dbReference type="PROSITE" id="PS51257">
    <property type="entry name" value="PROKAR_LIPOPROTEIN"/>
    <property type="match status" value="1"/>
</dbReference>
<keyword evidence="3" id="KW-1185">Reference proteome</keyword>
<evidence type="ECO:0000256" key="1">
    <source>
        <dbReference type="SAM" id="SignalP"/>
    </source>
</evidence>
<dbReference type="EMBL" id="AQHF01000034">
    <property type="protein sequence ID" value="MBE0349229.1"/>
    <property type="molecule type" value="Genomic_DNA"/>
</dbReference>
<sequence>MKKLTMLVSFCLLSGCATTDYTTIPLSNASLSNLKTSETGNIQQREHTVTVSFDYAIENFNEATNLYTCSVLFTNVDGTAVTSTKSGKKHPCILDSANGSISVSWPTPLDKSRNAPQMVLSRMKYPIEYFVTIHQKTGKHSTKLIAKSEVIKSRL</sequence>
<name>A0A8I0N288_9GAMM</name>
<protein>
    <submittedName>
        <fullName evidence="2">Uncharacterized protein</fullName>
    </submittedName>
</protein>
<dbReference type="RefSeq" id="WP_125251778.1">
    <property type="nucleotide sequence ID" value="NZ_AQHF01000034.1"/>
</dbReference>
<accession>A0A8I0N288</accession>
<feature type="chain" id="PRO_5034301291" evidence="1">
    <location>
        <begin position="20"/>
        <end position="155"/>
    </location>
</feature>
<evidence type="ECO:0000313" key="3">
    <source>
        <dbReference type="Proteomes" id="UP000660708"/>
    </source>
</evidence>
<dbReference type="Proteomes" id="UP000660708">
    <property type="component" value="Unassembled WGS sequence"/>
</dbReference>
<comment type="caution">
    <text evidence="2">The sequence shown here is derived from an EMBL/GenBank/DDBJ whole genome shotgun (WGS) entry which is preliminary data.</text>
</comment>
<gene>
    <name evidence="2" type="ORF">PPEP_b1188</name>
</gene>
<reference evidence="2 3" key="1">
    <citation type="submission" date="2015-06" db="EMBL/GenBank/DDBJ databases">
        <title>Genome sequence of Pseudoalteromonas peptidolytica.</title>
        <authorList>
            <person name="Xie B.-B."/>
            <person name="Rong J.-C."/>
            <person name="Qin Q.-L."/>
            <person name="Zhang Y.-Z."/>
        </authorList>
    </citation>
    <scope>NUCLEOTIDE SEQUENCE [LARGE SCALE GENOMIC DNA]</scope>
    <source>
        <strain evidence="2 3">F12-50-A1</strain>
    </source>
</reference>
<feature type="signal peptide" evidence="1">
    <location>
        <begin position="1"/>
        <end position="19"/>
    </location>
</feature>
<dbReference type="AlphaFoldDB" id="A0A8I0N288"/>
<evidence type="ECO:0000313" key="2">
    <source>
        <dbReference type="EMBL" id="MBE0349229.1"/>
    </source>
</evidence>